<dbReference type="Proteomes" id="UP000823868">
    <property type="component" value="Unassembled WGS sequence"/>
</dbReference>
<evidence type="ECO:0000256" key="2">
    <source>
        <dbReference type="ARBA" id="ARBA00009677"/>
    </source>
</evidence>
<dbReference type="Pfam" id="PF06429">
    <property type="entry name" value="Flg_bbr_C"/>
    <property type="match status" value="1"/>
</dbReference>
<dbReference type="InterPro" id="IPR001444">
    <property type="entry name" value="Flag_bb_rod_N"/>
</dbReference>
<reference evidence="8" key="1">
    <citation type="journal article" date="2021" name="PeerJ">
        <title>Extensive microbial diversity within the chicken gut microbiome revealed by metagenomics and culture.</title>
        <authorList>
            <person name="Gilroy R."/>
            <person name="Ravi A."/>
            <person name="Getino M."/>
            <person name="Pursley I."/>
            <person name="Horton D.L."/>
            <person name="Alikhan N.F."/>
            <person name="Baker D."/>
            <person name="Gharbi K."/>
            <person name="Hall N."/>
            <person name="Watson M."/>
            <person name="Adriaenssens E.M."/>
            <person name="Foster-Nyarko E."/>
            <person name="Jarju S."/>
            <person name="Secka A."/>
            <person name="Antonio M."/>
            <person name="Oren A."/>
            <person name="Chaudhuri R.R."/>
            <person name="La Ragione R."/>
            <person name="Hildebrand F."/>
            <person name="Pallen M.J."/>
        </authorList>
    </citation>
    <scope>NUCLEOTIDE SEQUENCE</scope>
    <source>
        <strain evidence="8">ChiBcec16_6824</strain>
    </source>
</reference>
<dbReference type="GO" id="GO:0009424">
    <property type="term" value="C:bacterial-type flagellum hook"/>
    <property type="evidence" value="ECO:0007669"/>
    <property type="project" value="TreeGrafter"/>
</dbReference>
<dbReference type="GO" id="GO:0005829">
    <property type="term" value="C:cytosol"/>
    <property type="evidence" value="ECO:0007669"/>
    <property type="project" value="TreeGrafter"/>
</dbReference>
<evidence type="ECO:0000256" key="3">
    <source>
        <dbReference type="ARBA" id="ARBA00023143"/>
    </source>
</evidence>
<comment type="similarity">
    <text evidence="2 4">Belongs to the flagella basal body rod proteins family.</text>
</comment>
<dbReference type="InterPro" id="IPR037925">
    <property type="entry name" value="FlgE/F/G-like"/>
</dbReference>
<dbReference type="PANTHER" id="PTHR30435:SF1">
    <property type="entry name" value="FLAGELLAR HOOK PROTEIN FLGE"/>
    <property type="match status" value="1"/>
</dbReference>
<name>A0A9D1YA07_9FIRM</name>
<comment type="subcellular location">
    <subcellularLocation>
        <location evidence="1 4">Bacterial flagellum basal body</location>
    </subcellularLocation>
</comment>
<comment type="caution">
    <text evidence="8">The sequence shown here is derived from an EMBL/GenBank/DDBJ whole genome shotgun (WGS) entry which is preliminary data.</text>
</comment>
<feature type="domain" description="Flagellar basal-body/hook protein C-terminal" evidence="6">
    <location>
        <begin position="324"/>
        <end position="368"/>
    </location>
</feature>
<dbReference type="Pfam" id="PF00460">
    <property type="entry name" value="Flg_bb_rod"/>
    <property type="match status" value="1"/>
</dbReference>
<reference evidence="8" key="2">
    <citation type="submission" date="2021-04" db="EMBL/GenBank/DDBJ databases">
        <authorList>
            <person name="Gilroy R."/>
        </authorList>
    </citation>
    <scope>NUCLEOTIDE SEQUENCE</scope>
    <source>
        <strain evidence="8">ChiBcec16_6824</strain>
    </source>
</reference>
<evidence type="ECO:0000256" key="4">
    <source>
        <dbReference type="RuleBase" id="RU362116"/>
    </source>
</evidence>
<protein>
    <recommendedName>
        <fullName evidence="4">Flagellar hook protein FlgE</fullName>
    </recommendedName>
</protein>
<dbReference type="GO" id="GO:0071978">
    <property type="term" value="P:bacterial-type flagellum-dependent swarming motility"/>
    <property type="evidence" value="ECO:0007669"/>
    <property type="project" value="TreeGrafter"/>
</dbReference>
<dbReference type="NCBIfam" id="TIGR03506">
    <property type="entry name" value="FlgEFG_subfam"/>
    <property type="match status" value="1"/>
</dbReference>
<evidence type="ECO:0000313" key="8">
    <source>
        <dbReference type="EMBL" id="HIY22020.1"/>
    </source>
</evidence>
<feature type="domain" description="Flagellar basal body rod protein N-terminal" evidence="5">
    <location>
        <begin position="9"/>
        <end position="37"/>
    </location>
</feature>
<keyword evidence="8" id="KW-0966">Cell projection</keyword>
<dbReference type="SUPFAM" id="SSF117143">
    <property type="entry name" value="Flagellar hook protein flgE"/>
    <property type="match status" value="1"/>
</dbReference>
<evidence type="ECO:0000259" key="5">
    <source>
        <dbReference type="Pfam" id="PF00460"/>
    </source>
</evidence>
<accession>A0A9D1YA07</accession>
<feature type="domain" description="Flagellar hook protein FlgE/F/G-like D1" evidence="7">
    <location>
        <begin position="97"/>
        <end position="148"/>
    </location>
</feature>
<keyword evidence="8" id="KW-0969">Cilium</keyword>
<dbReference type="Pfam" id="PF22692">
    <property type="entry name" value="LlgE_F_G_D1"/>
    <property type="match status" value="1"/>
</dbReference>
<dbReference type="PANTHER" id="PTHR30435">
    <property type="entry name" value="FLAGELLAR PROTEIN"/>
    <property type="match status" value="1"/>
</dbReference>
<dbReference type="PROSITE" id="PS00588">
    <property type="entry name" value="FLAGELLA_BB_ROD"/>
    <property type="match status" value="1"/>
</dbReference>
<dbReference type="InterPro" id="IPR053967">
    <property type="entry name" value="LlgE_F_G-like_D1"/>
</dbReference>
<dbReference type="InterPro" id="IPR019776">
    <property type="entry name" value="Flagellar_basal_body_rod_CS"/>
</dbReference>
<dbReference type="InterPro" id="IPR010930">
    <property type="entry name" value="Flg_bb/hook_C_dom"/>
</dbReference>
<keyword evidence="3 4" id="KW-0975">Bacterial flagellum</keyword>
<organism evidence="8 9">
    <name type="scientific">Candidatus Flavonifractor merdigallinarum</name>
    <dbReference type="NCBI Taxonomy" id="2838589"/>
    <lineage>
        <taxon>Bacteria</taxon>
        <taxon>Bacillati</taxon>
        <taxon>Bacillota</taxon>
        <taxon>Clostridia</taxon>
        <taxon>Eubacteriales</taxon>
        <taxon>Oscillospiraceae</taxon>
        <taxon>Flavonifractor</taxon>
    </lineage>
</organism>
<evidence type="ECO:0000259" key="6">
    <source>
        <dbReference type="Pfam" id="PF06429"/>
    </source>
</evidence>
<dbReference type="InterPro" id="IPR020013">
    <property type="entry name" value="Flagellar_FlgE/F/G"/>
</dbReference>
<sequence length="370" mass="38549">MALTGAMGAGISGLKAHMDALTVVGNNVANVNTWGYKPGRVTFKESIYSTQAAGSDGTDIVGGTNPRQTGYGCSIGTIDLDMSSMNVESTGYGADVAIEGDGFFLVGDKTGVALDNLNSLLLTRVGQFRIDNNGYLTDNYGNIVYGFVTCNVGDDGNPAGNSGLKGDAISTQLVPIRLPLAAKGTETGTGMDGVKAGDAIYPGLTEDATTTENDKVNTYEDTYAGYECITYNSLSIGADGKVVCVNDKTGDPVTIGYIAMATVPNPAGLTHTEGPYYKAMEGAGKMSINTAGGALSGQYLNNIPAGDQTASLDYMLGKGADLLSGFLEQSGTDLATEFANMIVYQRGYQANTRIVTVTDTMLEELVNMKR</sequence>
<evidence type="ECO:0000259" key="7">
    <source>
        <dbReference type="Pfam" id="PF22692"/>
    </source>
</evidence>
<dbReference type="AlphaFoldDB" id="A0A9D1YA07"/>
<keyword evidence="8" id="KW-0282">Flagellum</keyword>
<comment type="function">
    <text evidence="4">A flexible structure which links the flagellar filament to the drive apparatus in the basal body.</text>
</comment>
<evidence type="ECO:0000256" key="1">
    <source>
        <dbReference type="ARBA" id="ARBA00004117"/>
    </source>
</evidence>
<proteinExistence type="inferred from homology"/>
<gene>
    <name evidence="8" type="ORF">H9841_08995</name>
</gene>
<dbReference type="EMBL" id="DXDX01000166">
    <property type="protein sequence ID" value="HIY22020.1"/>
    <property type="molecule type" value="Genomic_DNA"/>
</dbReference>
<evidence type="ECO:0000313" key="9">
    <source>
        <dbReference type="Proteomes" id="UP000823868"/>
    </source>
</evidence>
<dbReference type="GO" id="GO:0009425">
    <property type="term" value="C:bacterial-type flagellum basal body"/>
    <property type="evidence" value="ECO:0007669"/>
    <property type="project" value="UniProtKB-SubCell"/>
</dbReference>